<dbReference type="EMBL" id="MCGE01000020">
    <property type="protein sequence ID" value="ORZ12016.1"/>
    <property type="molecule type" value="Genomic_DNA"/>
</dbReference>
<evidence type="ECO:0000313" key="3">
    <source>
        <dbReference type="Proteomes" id="UP000193560"/>
    </source>
</evidence>
<feature type="region of interest" description="Disordered" evidence="1">
    <location>
        <begin position="144"/>
        <end position="168"/>
    </location>
</feature>
<accession>A0A1X2I9A4</accession>
<dbReference type="Proteomes" id="UP000193560">
    <property type="component" value="Unassembled WGS sequence"/>
</dbReference>
<sequence>MNPPQPNGLHGSYCLTSTECLAMKMDGAVADLKVEEWTNASTLADSFVAYHGCAVEDSNKALQKIINSFNILSKKRSRFVALVTFCLEVVKFISRKSTRNKFKVAFDEAFIKRRISDNERLAQLIGYSNAVELTVNGGREYHKKMTEGRSDAQPCEPQDKGKDSLGKRERDAFITKDNTTAGTTIKQRGIELHESFIANKGISTPERKIMTSGLSSILDLIDLTDDGQSSLFDLDDWTRLQKEFMLLYKADQFHLSPLIQDTWDMIVALCKRDNGFESAQLYLTKLNSKSTISNTNKRILRVLRVAIDSLESNMPSIEKGLLPSYTENDFLLKIWGPLLDAILFVNNNLIRMKTGESVNGTSSESKKQQYPQHTNVSGFKIDLRFVYDSKDKQEFDVGAGESARSSQDDKLAHDLGKLTREGKDVLDGLVCVALDDEQGVDCSGWVLQLSGMQGQIASVHLAGDGLYVAVPQGKLLFPMSISSMGPFLDTLQVLFLFVAKMESNAHLIKDNIESIESRRVSMGKTFNRPRPPKPGNSKLSWQRPTWYTPPRNEPKLSCLPYDLFGKVVANNDLPVSSSQSTSTGIEYDGNPDEFGFVRLTDGRLYNHLQKKIVDRHPLNDE</sequence>
<dbReference type="OrthoDB" id="2242533at2759"/>
<dbReference type="AlphaFoldDB" id="A0A1X2I9A4"/>
<feature type="compositionally biased region" description="Basic and acidic residues" evidence="1">
    <location>
        <begin position="157"/>
        <end position="168"/>
    </location>
</feature>
<evidence type="ECO:0000313" key="2">
    <source>
        <dbReference type="EMBL" id="ORZ12016.1"/>
    </source>
</evidence>
<keyword evidence="3" id="KW-1185">Reference proteome</keyword>
<feature type="region of interest" description="Disordered" evidence="1">
    <location>
        <begin position="523"/>
        <end position="546"/>
    </location>
</feature>
<protein>
    <submittedName>
        <fullName evidence="2">Uncharacterized protein</fullName>
    </submittedName>
</protein>
<name>A0A1X2I9A4_9FUNG</name>
<organism evidence="2 3">
    <name type="scientific">Absidia repens</name>
    <dbReference type="NCBI Taxonomy" id="90262"/>
    <lineage>
        <taxon>Eukaryota</taxon>
        <taxon>Fungi</taxon>
        <taxon>Fungi incertae sedis</taxon>
        <taxon>Mucoromycota</taxon>
        <taxon>Mucoromycotina</taxon>
        <taxon>Mucoromycetes</taxon>
        <taxon>Mucorales</taxon>
        <taxon>Cunninghamellaceae</taxon>
        <taxon>Absidia</taxon>
    </lineage>
</organism>
<proteinExistence type="predicted"/>
<reference evidence="2 3" key="1">
    <citation type="submission" date="2016-07" db="EMBL/GenBank/DDBJ databases">
        <title>Pervasive Adenine N6-methylation of Active Genes in Fungi.</title>
        <authorList>
            <consortium name="DOE Joint Genome Institute"/>
            <person name="Mondo S.J."/>
            <person name="Dannebaum R.O."/>
            <person name="Kuo R.C."/>
            <person name="Labutti K."/>
            <person name="Haridas S."/>
            <person name="Kuo A."/>
            <person name="Salamov A."/>
            <person name="Ahrendt S.R."/>
            <person name="Lipzen A."/>
            <person name="Sullivan W."/>
            <person name="Andreopoulos W.B."/>
            <person name="Clum A."/>
            <person name="Lindquist E."/>
            <person name="Daum C."/>
            <person name="Ramamoorthy G.K."/>
            <person name="Gryganskyi A."/>
            <person name="Culley D."/>
            <person name="Magnuson J.K."/>
            <person name="James T.Y."/>
            <person name="O'Malley M.A."/>
            <person name="Stajich J.E."/>
            <person name="Spatafora J.W."/>
            <person name="Visel A."/>
            <person name="Grigoriev I.V."/>
        </authorList>
    </citation>
    <scope>NUCLEOTIDE SEQUENCE [LARGE SCALE GENOMIC DNA]</scope>
    <source>
        <strain evidence="2 3">NRRL 1336</strain>
    </source>
</reference>
<evidence type="ECO:0000256" key="1">
    <source>
        <dbReference type="SAM" id="MobiDB-lite"/>
    </source>
</evidence>
<dbReference type="STRING" id="90262.A0A1X2I9A4"/>
<gene>
    <name evidence="2" type="ORF">BCR42DRAFT_356875</name>
</gene>
<comment type="caution">
    <text evidence="2">The sequence shown here is derived from an EMBL/GenBank/DDBJ whole genome shotgun (WGS) entry which is preliminary data.</text>
</comment>